<keyword evidence="4 8" id="KW-0812">Transmembrane</keyword>
<comment type="subcellular location">
    <subcellularLocation>
        <location evidence="1">Cell membrane</location>
        <topology evidence="1">Multi-pass membrane protein</topology>
    </subcellularLocation>
</comment>
<dbReference type="InterPro" id="IPR007227">
    <property type="entry name" value="Cell_shape_determining_MreD"/>
</dbReference>
<keyword evidence="6 8" id="KW-1133">Transmembrane helix</keyword>
<evidence type="ECO:0000256" key="5">
    <source>
        <dbReference type="ARBA" id="ARBA00022960"/>
    </source>
</evidence>
<sequence length="154" mass="17416">MWLTTICIWLLSLLPWRNWPVTPDILLVVIAFWSFHQPRRMGMVAAFCFGLTLDVHDAGPLGLQALLYALVVYGTQLLHRRLARFDLLRQAMHLIPLFVGAKFVTVLVGAFLMSAWPGWTWLPGILLTVACWPLVGWLLLLPQHRMDDAGTGIS</sequence>
<dbReference type="AlphaFoldDB" id="A0A953N8X1"/>
<proteinExistence type="inferred from homology"/>
<keyword evidence="5" id="KW-0133">Cell shape</keyword>
<evidence type="ECO:0000256" key="2">
    <source>
        <dbReference type="ARBA" id="ARBA00007776"/>
    </source>
</evidence>
<keyword evidence="10" id="KW-1185">Reference proteome</keyword>
<organism evidence="9 10">
    <name type="scientific">Zwartia hollandica</name>
    <dbReference type="NCBI Taxonomy" id="324606"/>
    <lineage>
        <taxon>Bacteria</taxon>
        <taxon>Pseudomonadati</taxon>
        <taxon>Pseudomonadota</taxon>
        <taxon>Betaproteobacteria</taxon>
        <taxon>Burkholderiales</taxon>
        <taxon>Alcaligenaceae</taxon>
        <taxon>Zwartia</taxon>
    </lineage>
</organism>
<evidence type="ECO:0000256" key="3">
    <source>
        <dbReference type="ARBA" id="ARBA00022475"/>
    </source>
</evidence>
<dbReference type="Pfam" id="PF04093">
    <property type="entry name" value="MreD"/>
    <property type="match status" value="1"/>
</dbReference>
<evidence type="ECO:0000313" key="9">
    <source>
        <dbReference type="EMBL" id="MBZ1350364.1"/>
    </source>
</evidence>
<accession>A0A953N8X1</accession>
<name>A0A953N8X1_9BURK</name>
<protein>
    <submittedName>
        <fullName evidence="9">Rod shape-determining protein MreD</fullName>
    </submittedName>
</protein>
<evidence type="ECO:0000313" key="10">
    <source>
        <dbReference type="Proteomes" id="UP000739565"/>
    </source>
</evidence>
<evidence type="ECO:0000256" key="4">
    <source>
        <dbReference type="ARBA" id="ARBA00022692"/>
    </source>
</evidence>
<dbReference type="PANTHER" id="PTHR37484:SF1">
    <property type="entry name" value="ROD SHAPE-DETERMINING PROTEIN MRED"/>
    <property type="match status" value="1"/>
</dbReference>
<dbReference type="Proteomes" id="UP000739565">
    <property type="component" value="Unassembled WGS sequence"/>
</dbReference>
<comment type="caution">
    <text evidence="9">The sequence shown here is derived from an EMBL/GenBank/DDBJ whole genome shotgun (WGS) entry which is preliminary data.</text>
</comment>
<evidence type="ECO:0000256" key="8">
    <source>
        <dbReference type="SAM" id="Phobius"/>
    </source>
</evidence>
<evidence type="ECO:0000256" key="1">
    <source>
        <dbReference type="ARBA" id="ARBA00004651"/>
    </source>
</evidence>
<dbReference type="EMBL" id="JAHXRI010000006">
    <property type="protein sequence ID" value="MBZ1350364.1"/>
    <property type="molecule type" value="Genomic_DNA"/>
</dbReference>
<dbReference type="GO" id="GO:0005886">
    <property type="term" value="C:plasma membrane"/>
    <property type="evidence" value="ECO:0007669"/>
    <property type="project" value="UniProtKB-SubCell"/>
</dbReference>
<dbReference type="InterPro" id="IPR026034">
    <property type="entry name" value="MreD_proteobac"/>
</dbReference>
<feature type="transmembrane region" description="Helical" evidence="8">
    <location>
        <begin position="119"/>
        <end position="140"/>
    </location>
</feature>
<reference evidence="9" key="1">
    <citation type="submission" date="2021-07" db="EMBL/GenBank/DDBJ databases">
        <title>New genus and species of the family Alcaligenaceae.</title>
        <authorList>
            <person name="Hahn M.W."/>
        </authorList>
    </citation>
    <scope>NUCLEOTIDE SEQUENCE</scope>
    <source>
        <strain evidence="9">LF4-65</strain>
    </source>
</reference>
<feature type="transmembrane region" description="Helical" evidence="8">
    <location>
        <begin position="91"/>
        <end position="113"/>
    </location>
</feature>
<keyword evidence="7 8" id="KW-0472">Membrane</keyword>
<feature type="transmembrane region" description="Helical" evidence="8">
    <location>
        <begin position="61"/>
        <end position="79"/>
    </location>
</feature>
<comment type="similarity">
    <text evidence="2">Belongs to the MreD family.</text>
</comment>
<dbReference type="PANTHER" id="PTHR37484">
    <property type="entry name" value="ROD SHAPE-DETERMINING PROTEIN MRED"/>
    <property type="match status" value="1"/>
</dbReference>
<gene>
    <name evidence="9" type="primary">mreD</name>
    <name evidence="9" type="ORF">KZZ10_06865</name>
</gene>
<evidence type="ECO:0000256" key="7">
    <source>
        <dbReference type="ARBA" id="ARBA00023136"/>
    </source>
</evidence>
<keyword evidence="3" id="KW-1003">Cell membrane</keyword>
<evidence type="ECO:0000256" key="6">
    <source>
        <dbReference type="ARBA" id="ARBA00022989"/>
    </source>
</evidence>
<dbReference type="GO" id="GO:0008360">
    <property type="term" value="P:regulation of cell shape"/>
    <property type="evidence" value="ECO:0007669"/>
    <property type="project" value="UniProtKB-KW"/>
</dbReference>
<dbReference type="NCBIfam" id="TIGR03426">
    <property type="entry name" value="shape_MreD"/>
    <property type="match status" value="1"/>
</dbReference>